<reference evidence="2" key="1">
    <citation type="submission" date="2019-10" db="EMBL/GenBank/DDBJ databases">
        <authorList>
            <person name="Zhang R."/>
            <person name="Pan Y."/>
            <person name="Wang J."/>
            <person name="Ma R."/>
            <person name="Yu S."/>
        </authorList>
    </citation>
    <scope>NUCLEOTIDE SEQUENCE</scope>
    <source>
        <strain evidence="2">LA-IB0</strain>
        <tissue evidence="2">Leaf</tissue>
    </source>
</reference>
<proteinExistence type="predicted"/>
<keyword evidence="3" id="KW-1185">Reference proteome</keyword>
<gene>
    <name evidence="2" type="ORF">BUALT_Bualt01G0061200</name>
</gene>
<evidence type="ECO:0000313" key="3">
    <source>
        <dbReference type="Proteomes" id="UP000826271"/>
    </source>
</evidence>
<dbReference type="AlphaFoldDB" id="A0AAV6YFC6"/>
<dbReference type="EMBL" id="WHWC01000001">
    <property type="protein sequence ID" value="KAG8390220.1"/>
    <property type="molecule type" value="Genomic_DNA"/>
</dbReference>
<keyword evidence="1" id="KW-0472">Membrane</keyword>
<accession>A0AAV6YFC6</accession>
<name>A0AAV6YFC6_9LAMI</name>
<dbReference type="PANTHER" id="PTHR34189:SF4">
    <property type="entry name" value="TRANSMEMBRANE PROTEIN"/>
    <property type="match status" value="1"/>
</dbReference>
<dbReference type="Proteomes" id="UP000826271">
    <property type="component" value="Unassembled WGS sequence"/>
</dbReference>
<feature type="transmembrane region" description="Helical" evidence="1">
    <location>
        <begin position="51"/>
        <end position="70"/>
    </location>
</feature>
<keyword evidence="1" id="KW-0812">Transmembrane</keyword>
<keyword evidence="1" id="KW-1133">Transmembrane helix</keyword>
<evidence type="ECO:0000256" key="1">
    <source>
        <dbReference type="SAM" id="Phobius"/>
    </source>
</evidence>
<evidence type="ECO:0000313" key="2">
    <source>
        <dbReference type="EMBL" id="KAG8390220.1"/>
    </source>
</evidence>
<protein>
    <recommendedName>
        <fullName evidence="4">Transmembrane protein</fullName>
    </recommendedName>
</protein>
<sequence length="127" mass="14260">MYRSASMNRPNWDENFSYHTASSVEADELPVYEPFSEAAKKEKSRVKFAENAVHIIPFVLLFCAFVLWFLSNPDVDVKDNFLAAKNEGITNEAHFDSDGTGHLSVNLGDLDPTKLGDAKNFISENRS</sequence>
<organism evidence="2 3">
    <name type="scientific">Buddleja alternifolia</name>
    <dbReference type="NCBI Taxonomy" id="168488"/>
    <lineage>
        <taxon>Eukaryota</taxon>
        <taxon>Viridiplantae</taxon>
        <taxon>Streptophyta</taxon>
        <taxon>Embryophyta</taxon>
        <taxon>Tracheophyta</taxon>
        <taxon>Spermatophyta</taxon>
        <taxon>Magnoliopsida</taxon>
        <taxon>eudicotyledons</taxon>
        <taxon>Gunneridae</taxon>
        <taxon>Pentapetalae</taxon>
        <taxon>asterids</taxon>
        <taxon>lamiids</taxon>
        <taxon>Lamiales</taxon>
        <taxon>Scrophulariaceae</taxon>
        <taxon>Buddlejeae</taxon>
        <taxon>Buddleja</taxon>
    </lineage>
</organism>
<evidence type="ECO:0008006" key="4">
    <source>
        <dbReference type="Google" id="ProtNLM"/>
    </source>
</evidence>
<comment type="caution">
    <text evidence="2">The sequence shown here is derived from an EMBL/GenBank/DDBJ whole genome shotgun (WGS) entry which is preliminary data.</text>
</comment>
<dbReference type="PANTHER" id="PTHR34189">
    <property type="entry name" value="TRANSMEMBRANE PROTEIN"/>
    <property type="match status" value="1"/>
</dbReference>